<keyword evidence="5" id="KW-0997">Cell inner membrane</keyword>
<evidence type="ECO:0000259" key="11">
    <source>
        <dbReference type="PROSITE" id="PS52015"/>
    </source>
</evidence>
<evidence type="ECO:0000313" key="12">
    <source>
        <dbReference type="EMBL" id="SES97628.1"/>
    </source>
</evidence>
<dbReference type="AlphaFoldDB" id="A0A1I0ATW3"/>
<feature type="region of interest" description="Disordered" evidence="10">
    <location>
        <begin position="81"/>
        <end position="126"/>
    </location>
</feature>
<accession>A0A1I0ATW3</accession>
<protein>
    <submittedName>
        <fullName evidence="12">Protein TonB</fullName>
    </submittedName>
</protein>
<comment type="subcellular location">
    <subcellularLocation>
        <location evidence="1">Cell inner membrane</location>
        <topology evidence="1">Single-pass membrane protein</topology>
        <orientation evidence="1">Periplasmic side</orientation>
    </subcellularLocation>
</comment>
<sequence length="336" mass="36799">MSATPTIATITTLNTTLSEFNPGASYSSPLNEVSRLKTAILVSVILHVVVLSSVTFKFPLSQIRAVSAPLEVMLVNREPALHPDKTDRKEGVPRVAHESPAVKGNANRHPAQPTPPLPKQEDTANIPRKTIADSASTAQEAGPRELRTPPLMAATENDNHQSADEPDPLVAQAQPQIQTGQDQNAIFDTADLVQRGLAIARVAARGDASLETYQKPLKRKFIGSRTRDYRFARYAEDWRLKVERIGNLNYPEAAKREQLYGSLQLTVGIRSDGSLESVEINRSSGKKILDQAAVRIVKLAGQNGFAPFPPELSRDTDILHITRSWVFTSADELTSE</sequence>
<comment type="similarity">
    <text evidence="2">Belongs to the TonB family.</text>
</comment>
<evidence type="ECO:0000256" key="3">
    <source>
        <dbReference type="ARBA" id="ARBA00022448"/>
    </source>
</evidence>
<dbReference type="InterPro" id="IPR051045">
    <property type="entry name" value="TonB-dependent_transducer"/>
</dbReference>
<feature type="compositionally biased region" description="Basic and acidic residues" evidence="10">
    <location>
        <begin position="81"/>
        <end position="97"/>
    </location>
</feature>
<dbReference type="GO" id="GO:0098797">
    <property type="term" value="C:plasma membrane protein complex"/>
    <property type="evidence" value="ECO:0007669"/>
    <property type="project" value="TreeGrafter"/>
</dbReference>
<dbReference type="Pfam" id="PF03544">
    <property type="entry name" value="TonB_C"/>
    <property type="match status" value="1"/>
</dbReference>
<keyword evidence="9" id="KW-0472">Membrane</keyword>
<dbReference type="PANTHER" id="PTHR33446">
    <property type="entry name" value="PROTEIN TONB-RELATED"/>
    <property type="match status" value="1"/>
</dbReference>
<evidence type="ECO:0000256" key="10">
    <source>
        <dbReference type="SAM" id="MobiDB-lite"/>
    </source>
</evidence>
<evidence type="ECO:0000256" key="1">
    <source>
        <dbReference type="ARBA" id="ARBA00004383"/>
    </source>
</evidence>
<gene>
    <name evidence="12" type="ORF">SAMN05216412_102384</name>
</gene>
<dbReference type="PANTHER" id="PTHR33446:SF11">
    <property type="entry name" value="TONB3"/>
    <property type="match status" value="1"/>
</dbReference>
<keyword evidence="4" id="KW-1003">Cell membrane</keyword>
<name>A0A1I0ATW3_9PROT</name>
<dbReference type="GO" id="GO:0055085">
    <property type="term" value="P:transmembrane transport"/>
    <property type="evidence" value="ECO:0007669"/>
    <property type="project" value="InterPro"/>
</dbReference>
<evidence type="ECO:0000256" key="5">
    <source>
        <dbReference type="ARBA" id="ARBA00022519"/>
    </source>
</evidence>
<proteinExistence type="inferred from homology"/>
<dbReference type="EMBL" id="FOHI01000002">
    <property type="protein sequence ID" value="SES97628.1"/>
    <property type="molecule type" value="Genomic_DNA"/>
</dbReference>
<evidence type="ECO:0000256" key="7">
    <source>
        <dbReference type="ARBA" id="ARBA00022927"/>
    </source>
</evidence>
<keyword evidence="7" id="KW-0653">Protein transport</keyword>
<dbReference type="Proteomes" id="UP000183339">
    <property type="component" value="Unassembled WGS sequence"/>
</dbReference>
<dbReference type="Gene3D" id="3.30.1150.10">
    <property type="match status" value="1"/>
</dbReference>
<dbReference type="NCBIfam" id="TIGR01352">
    <property type="entry name" value="tonB_Cterm"/>
    <property type="match status" value="1"/>
</dbReference>
<evidence type="ECO:0000313" key="13">
    <source>
        <dbReference type="Proteomes" id="UP000183339"/>
    </source>
</evidence>
<evidence type="ECO:0000256" key="2">
    <source>
        <dbReference type="ARBA" id="ARBA00006555"/>
    </source>
</evidence>
<feature type="domain" description="TonB C-terminal" evidence="11">
    <location>
        <begin position="235"/>
        <end position="336"/>
    </location>
</feature>
<keyword evidence="8" id="KW-1133">Transmembrane helix</keyword>
<dbReference type="GO" id="GO:0031992">
    <property type="term" value="F:energy transducer activity"/>
    <property type="evidence" value="ECO:0007669"/>
    <property type="project" value="TreeGrafter"/>
</dbReference>
<evidence type="ECO:0000256" key="8">
    <source>
        <dbReference type="ARBA" id="ARBA00022989"/>
    </source>
</evidence>
<evidence type="ECO:0000256" key="6">
    <source>
        <dbReference type="ARBA" id="ARBA00022692"/>
    </source>
</evidence>
<dbReference type="RefSeq" id="WP_256376953.1">
    <property type="nucleotide sequence ID" value="NZ_FOHI01000002.1"/>
</dbReference>
<evidence type="ECO:0000256" key="4">
    <source>
        <dbReference type="ARBA" id="ARBA00022475"/>
    </source>
</evidence>
<dbReference type="PROSITE" id="PS52015">
    <property type="entry name" value="TONB_CTD"/>
    <property type="match status" value="1"/>
</dbReference>
<keyword evidence="6" id="KW-0812">Transmembrane</keyword>
<evidence type="ECO:0000256" key="9">
    <source>
        <dbReference type="ARBA" id="ARBA00023136"/>
    </source>
</evidence>
<dbReference type="InterPro" id="IPR037682">
    <property type="entry name" value="TonB_C"/>
</dbReference>
<dbReference type="InterPro" id="IPR006260">
    <property type="entry name" value="TonB/TolA_C"/>
</dbReference>
<dbReference type="SUPFAM" id="SSF74653">
    <property type="entry name" value="TolA/TonB C-terminal domain"/>
    <property type="match status" value="1"/>
</dbReference>
<organism evidence="12 13">
    <name type="scientific">Nitrosospira multiformis</name>
    <dbReference type="NCBI Taxonomy" id="1231"/>
    <lineage>
        <taxon>Bacteria</taxon>
        <taxon>Pseudomonadati</taxon>
        <taxon>Pseudomonadota</taxon>
        <taxon>Betaproteobacteria</taxon>
        <taxon>Nitrosomonadales</taxon>
        <taxon>Nitrosomonadaceae</taxon>
        <taxon>Nitrosospira</taxon>
    </lineage>
</organism>
<dbReference type="GO" id="GO:0015031">
    <property type="term" value="P:protein transport"/>
    <property type="evidence" value="ECO:0007669"/>
    <property type="project" value="UniProtKB-KW"/>
</dbReference>
<keyword evidence="3" id="KW-0813">Transport</keyword>
<reference evidence="12 13" key="1">
    <citation type="submission" date="2016-10" db="EMBL/GenBank/DDBJ databases">
        <authorList>
            <person name="de Groot N.N."/>
        </authorList>
    </citation>
    <scope>NUCLEOTIDE SEQUENCE [LARGE SCALE GENOMIC DNA]</scope>
    <source>
        <strain evidence="12 13">Nl7</strain>
    </source>
</reference>